<dbReference type="SMART" id="SM00054">
    <property type="entry name" value="EFh"/>
    <property type="match status" value="2"/>
</dbReference>
<evidence type="ECO:0000256" key="1">
    <source>
        <dbReference type="ARBA" id="ARBA00022837"/>
    </source>
</evidence>
<dbReference type="Pfam" id="PF13499">
    <property type="entry name" value="EF-hand_7"/>
    <property type="match status" value="1"/>
</dbReference>
<reference evidence="3 4" key="1">
    <citation type="submission" date="2016-11" db="EMBL/GenBank/DDBJ databases">
        <title>The macronuclear genome of Stentor coeruleus: a giant cell with tiny introns.</title>
        <authorList>
            <person name="Slabodnick M."/>
            <person name="Ruby J.G."/>
            <person name="Reiff S.B."/>
            <person name="Swart E.C."/>
            <person name="Gosai S."/>
            <person name="Prabakaran S."/>
            <person name="Witkowska E."/>
            <person name="Larue G.E."/>
            <person name="Fisher S."/>
            <person name="Freeman R.M."/>
            <person name="Gunawardena J."/>
            <person name="Chu W."/>
            <person name="Stover N.A."/>
            <person name="Gregory B.D."/>
            <person name="Nowacki M."/>
            <person name="Derisi J."/>
            <person name="Roy S.W."/>
            <person name="Marshall W.F."/>
            <person name="Sood P."/>
        </authorList>
    </citation>
    <scope>NUCLEOTIDE SEQUENCE [LARGE SCALE GENOMIC DNA]</scope>
    <source>
        <strain evidence="3">WM001</strain>
    </source>
</reference>
<dbReference type="InterPro" id="IPR011992">
    <property type="entry name" value="EF-hand-dom_pair"/>
</dbReference>
<dbReference type="AlphaFoldDB" id="A0A1R2CJN1"/>
<dbReference type="SUPFAM" id="SSF47473">
    <property type="entry name" value="EF-hand"/>
    <property type="match status" value="1"/>
</dbReference>
<evidence type="ECO:0000313" key="4">
    <source>
        <dbReference type="Proteomes" id="UP000187209"/>
    </source>
</evidence>
<accession>A0A1R2CJN1</accession>
<evidence type="ECO:0000313" key="3">
    <source>
        <dbReference type="EMBL" id="OMJ89160.1"/>
    </source>
</evidence>
<organism evidence="3 4">
    <name type="scientific">Stentor coeruleus</name>
    <dbReference type="NCBI Taxonomy" id="5963"/>
    <lineage>
        <taxon>Eukaryota</taxon>
        <taxon>Sar</taxon>
        <taxon>Alveolata</taxon>
        <taxon>Ciliophora</taxon>
        <taxon>Postciliodesmatophora</taxon>
        <taxon>Heterotrichea</taxon>
        <taxon>Heterotrichida</taxon>
        <taxon>Stentoridae</taxon>
        <taxon>Stentor</taxon>
    </lineage>
</organism>
<comment type="caution">
    <text evidence="3">The sequence shown here is derived from an EMBL/GenBank/DDBJ whole genome shotgun (WGS) entry which is preliminary data.</text>
</comment>
<sequence>MGCTCSSKRLIRSEVNEPNMGKSESKQSLSMTLMQNAGENSIYHLNVLIWYPSLEMLEKIFPRSYFSYMLPSGVAMTFTLIPFQTNHNKNLVIDCLAMIGESPVDKVSIIDLCKSFSEICIKIIISPGKVVTLDDKTIKTVENAEIFYTELISQNFNLEKILKDIFSDLDKDCDEAIDSSEMSQALNKLNYQMPMKEIEDYISGIDLNHDGRINFYEFNYWWRRGRQGGKSLKIITDKWKNVIHEYIPNMVKYYRKSKIVKNKNKKSINIQIGQPSDCKLGLNIFLGSSAKREEVLRKIANILNLHIYECWIAFQMKHTSDVAAKKSVFMVEEMISSVKASFLAGTVMGRDIVHSINHKVVSNSTDVYASVVFDICNDYVEESLDFLKKIDFVFKSPLDDFVDIKITCKHGIEELKSRKNLDLIKSIESGNILINSEHWAVFADLLQPTTPFEQLFKDFLTIGSDLSFQDPDSKEMKSLLYYLEMIAHPIRSICRGNTLARQAFQTFGSEIFPELDFYVRYNNFGLRFSISCEDLSQLFISD</sequence>
<evidence type="ECO:0000259" key="2">
    <source>
        <dbReference type="PROSITE" id="PS50222"/>
    </source>
</evidence>
<proteinExistence type="predicted"/>
<feature type="domain" description="EF-hand" evidence="2">
    <location>
        <begin position="193"/>
        <end position="228"/>
    </location>
</feature>
<dbReference type="Gene3D" id="1.10.238.10">
    <property type="entry name" value="EF-hand"/>
    <property type="match status" value="1"/>
</dbReference>
<dbReference type="PROSITE" id="PS00018">
    <property type="entry name" value="EF_HAND_1"/>
    <property type="match status" value="1"/>
</dbReference>
<name>A0A1R2CJN1_9CILI</name>
<dbReference type="Proteomes" id="UP000187209">
    <property type="component" value="Unassembled WGS sequence"/>
</dbReference>
<keyword evidence="4" id="KW-1185">Reference proteome</keyword>
<dbReference type="GO" id="GO:0005509">
    <property type="term" value="F:calcium ion binding"/>
    <property type="evidence" value="ECO:0007669"/>
    <property type="project" value="InterPro"/>
</dbReference>
<dbReference type="OrthoDB" id="26525at2759"/>
<feature type="domain" description="EF-hand" evidence="2">
    <location>
        <begin position="157"/>
        <end position="192"/>
    </location>
</feature>
<dbReference type="InterPro" id="IPR002048">
    <property type="entry name" value="EF_hand_dom"/>
</dbReference>
<dbReference type="EMBL" id="MPUH01000132">
    <property type="protein sequence ID" value="OMJ89160.1"/>
    <property type="molecule type" value="Genomic_DNA"/>
</dbReference>
<dbReference type="CDD" id="cd00051">
    <property type="entry name" value="EFh"/>
    <property type="match status" value="1"/>
</dbReference>
<protein>
    <recommendedName>
        <fullName evidence="2">EF-hand domain-containing protein</fullName>
    </recommendedName>
</protein>
<dbReference type="InterPro" id="IPR018247">
    <property type="entry name" value="EF_Hand_1_Ca_BS"/>
</dbReference>
<gene>
    <name evidence="3" type="ORF">SteCoe_8703</name>
</gene>
<dbReference type="PROSITE" id="PS50222">
    <property type="entry name" value="EF_HAND_2"/>
    <property type="match status" value="2"/>
</dbReference>
<keyword evidence="1" id="KW-0106">Calcium</keyword>